<proteinExistence type="predicted"/>
<dbReference type="AlphaFoldDB" id="A0A9W9BLH8"/>
<keyword evidence="2" id="KW-1185">Reference proteome</keyword>
<dbReference type="Proteomes" id="UP001140511">
    <property type="component" value="Unassembled WGS sequence"/>
</dbReference>
<name>A0A9W9BLH8_9HYPO</name>
<evidence type="ECO:0000313" key="2">
    <source>
        <dbReference type="Proteomes" id="UP001140511"/>
    </source>
</evidence>
<accession>A0A9W9BLH8</accession>
<dbReference type="RefSeq" id="XP_056031586.1">
    <property type="nucleotide sequence ID" value="XM_056170694.1"/>
</dbReference>
<sequence>MIKPILKALLTSLTIRPARTAHPVLRHAFLLATGHLAKIASDFIAADMSNGAAPVRDAREALLAEPPAAVGTAHSHGGHAAVVADYLAGTALGGDDDGGGVLEVRGGVLEGGGWR</sequence>
<organism evidence="1 2">
    <name type="scientific">Trichoderma breve</name>
    <dbReference type="NCBI Taxonomy" id="2034170"/>
    <lineage>
        <taxon>Eukaryota</taxon>
        <taxon>Fungi</taxon>
        <taxon>Dikarya</taxon>
        <taxon>Ascomycota</taxon>
        <taxon>Pezizomycotina</taxon>
        <taxon>Sordariomycetes</taxon>
        <taxon>Hypocreomycetidae</taxon>
        <taxon>Hypocreales</taxon>
        <taxon>Hypocreaceae</taxon>
        <taxon>Trichoderma</taxon>
    </lineage>
</organism>
<evidence type="ECO:0000313" key="1">
    <source>
        <dbReference type="EMBL" id="KAJ4862530.1"/>
    </source>
</evidence>
<dbReference type="EMBL" id="JAOPEN010000002">
    <property type="protein sequence ID" value="KAJ4862530.1"/>
    <property type="molecule type" value="Genomic_DNA"/>
</dbReference>
<comment type="caution">
    <text evidence="1">The sequence shown here is derived from an EMBL/GenBank/DDBJ whole genome shotgun (WGS) entry which is preliminary data.</text>
</comment>
<dbReference type="GeneID" id="80865382"/>
<reference evidence="1" key="1">
    <citation type="submission" date="2022-09" db="EMBL/GenBank/DDBJ databases">
        <title>Chromosome-level assembly of Trichoderma breve T069, a fungus used in development of biopesticide product.</title>
        <authorList>
            <person name="Lin R."/>
            <person name="Liu T."/>
        </authorList>
    </citation>
    <scope>NUCLEOTIDE SEQUENCE</scope>
    <source>
        <strain evidence="1">T069</strain>
    </source>
</reference>
<protein>
    <submittedName>
        <fullName evidence="1">Uncharacterized protein</fullName>
    </submittedName>
</protein>
<gene>
    <name evidence="1" type="ORF">T069G_03484</name>
</gene>